<evidence type="ECO:0000313" key="2">
    <source>
        <dbReference type="EMBL" id="EAA7255271.1"/>
    </source>
</evidence>
<feature type="transmembrane region" description="Helical" evidence="1">
    <location>
        <begin position="20"/>
        <end position="37"/>
    </location>
</feature>
<comment type="caution">
    <text evidence="2">The sequence shown here is derived from an EMBL/GenBank/DDBJ whole genome shotgun (WGS) entry which is preliminary data.</text>
</comment>
<reference evidence="2" key="1">
    <citation type="submission" date="2018-07" db="EMBL/GenBank/DDBJ databases">
        <authorList>
            <person name="Ashton P.M."/>
            <person name="Dallman T."/>
            <person name="Nair S."/>
            <person name="De Pinna E."/>
            <person name="Peters T."/>
            <person name="Grant K."/>
        </authorList>
    </citation>
    <scope>NUCLEOTIDE SEQUENCE [LARGE SCALE GENOMIC DNA]</scope>
    <source>
        <strain evidence="2">440016</strain>
    </source>
</reference>
<feature type="transmembrane region" description="Helical" evidence="1">
    <location>
        <begin position="88"/>
        <end position="111"/>
    </location>
</feature>
<keyword evidence="1" id="KW-1133">Transmembrane helix</keyword>
<evidence type="ECO:0000256" key="1">
    <source>
        <dbReference type="SAM" id="Phobius"/>
    </source>
</evidence>
<organism evidence="2">
    <name type="scientific">Salmonella enterica I</name>
    <dbReference type="NCBI Taxonomy" id="59201"/>
    <lineage>
        <taxon>Bacteria</taxon>
        <taxon>Pseudomonadati</taxon>
        <taxon>Pseudomonadota</taxon>
        <taxon>Gammaproteobacteria</taxon>
        <taxon>Enterobacterales</taxon>
        <taxon>Enterobacteriaceae</taxon>
        <taxon>Salmonella</taxon>
    </lineage>
</organism>
<dbReference type="Proteomes" id="UP000839682">
    <property type="component" value="Unassembled WGS sequence"/>
</dbReference>
<evidence type="ECO:0008006" key="3">
    <source>
        <dbReference type="Google" id="ProtNLM"/>
    </source>
</evidence>
<dbReference type="EMBL" id="AAACIV010000026">
    <property type="protein sequence ID" value="EAA7255271.1"/>
    <property type="molecule type" value="Genomic_DNA"/>
</dbReference>
<accession>A0A3V2P030</accession>
<protein>
    <recommendedName>
        <fullName evidence="3">Conjugal transfer protein TrbF</fullName>
    </recommendedName>
</protein>
<dbReference type="AlphaFoldDB" id="A0A3V2P030"/>
<keyword evidence="1" id="KW-0472">Membrane</keyword>
<sequence length="129" mass="14465">MRAMSEKKKDMQIRMFTEKLCIVLIICGAMFLIAGWISDWLWQGMFAAIYGQHTGDTGIAGMATDPVIIGEYATLKPLINLVMYLIPWTFYALGCGAIVTGIAGQLLDITYEGICRIFRKLRAKQHVSR</sequence>
<name>A0A3V2P030_SALET</name>
<keyword evidence="1" id="KW-0812">Transmembrane</keyword>
<proteinExistence type="predicted"/>
<gene>
    <name evidence="2" type="ORF">DSF98_21780</name>
</gene>